<proteinExistence type="inferred from homology"/>
<evidence type="ECO:0000256" key="3">
    <source>
        <dbReference type="ARBA" id="ARBA00022692"/>
    </source>
</evidence>
<dbReference type="GO" id="GO:0005525">
    <property type="term" value="F:GTP binding"/>
    <property type="evidence" value="ECO:0007669"/>
    <property type="project" value="UniProtKB-KW"/>
</dbReference>
<evidence type="ECO:0000256" key="5">
    <source>
        <dbReference type="ARBA" id="ARBA00022741"/>
    </source>
</evidence>
<feature type="domain" description="Protein kinase" evidence="18">
    <location>
        <begin position="504"/>
        <end position="812"/>
    </location>
</feature>
<feature type="compositionally biased region" description="Polar residues" evidence="15">
    <location>
        <begin position="515"/>
        <end position="524"/>
    </location>
</feature>
<dbReference type="GO" id="GO:0004672">
    <property type="term" value="F:protein kinase activity"/>
    <property type="evidence" value="ECO:0007669"/>
    <property type="project" value="InterPro"/>
</dbReference>
<dbReference type="AlphaFoldDB" id="A0A8S4MY38"/>
<feature type="compositionally biased region" description="Low complexity" evidence="15">
    <location>
        <begin position="525"/>
        <end position="547"/>
    </location>
</feature>
<dbReference type="Proteomes" id="UP000749559">
    <property type="component" value="Unassembled WGS sequence"/>
</dbReference>
<comment type="subcellular location">
    <subcellularLocation>
        <location evidence="1">Membrane</location>
        <topology evidence="1">Single-pass type I membrane protein</topology>
    </subcellularLocation>
</comment>
<dbReference type="InterPro" id="IPR001245">
    <property type="entry name" value="Ser-Thr/Tyr_kinase_cat_dom"/>
</dbReference>
<evidence type="ECO:0000256" key="1">
    <source>
        <dbReference type="ARBA" id="ARBA00004479"/>
    </source>
</evidence>
<keyword evidence="6 16" id="KW-1133">Transmembrane helix</keyword>
<dbReference type="EMBL" id="CAIIXF020000001">
    <property type="protein sequence ID" value="CAH1773110.1"/>
    <property type="molecule type" value="Genomic_DNA"/>
</dbReference>
<dbReference type="PROSITE" id="PS00452">
    <property type="entry name" value="GUANYLATE_CYCLASE_1"/>
    <property type="match status" value="1"/>
</dbReference>
<dbReference type="Gene3D" id="3.30.70.1230">
    <property type="entry name" value="Nucleotide cyclase"/>
    <property type="match status" value="1"/>
</dbReference>
<comment type="similarity">
    <text evidence="13">Belongs to the adenylyl cyclase class-4/guanylyl cyclase family.</text>
</comment>
<evidence type="ECO:0000256" key="10">
    <source>
        <dbReference type="ARBA" id="ARBA00023180"/>
    </source>
</evidence>
<dbReference type="Gene3D" id="6.10.250.780">
    <property type="match status" value="1"/>
</dbReference>
<dbReference type="InterPro" id="IPR001054">
    <property type="entry name" value="A/G_cyclase"/>
</dbReference>
<dbReference type="PANTHER" id="PTHR11920:SF501">
    <property type="entry name" value="GUANYLATE CYCLASE 32E"/>
    <property type="match status" value="1"/>
</dbReference>
<dbReference type="InterPro" id="IPR018297">
    <property type="entry name" value="A/G_cyclase_CS"/>
</dbReference>
<dbReference type="CDD" id="cd07302">
    <property type="entry name" value="CHD"/>
    <property type="match status" value="1"/>
</dbReference>
<protein>
    <recommendedName>
        <fullName evidence="2 14">Guanylate cyclase</fullName>
        <ecNumber evidence="2 14">4.6.1.2</ecNumber>
    </recommendedName>
</protein>
<dbReference type="GO" id="GO:0005886">
    <property type="term" value="C:plasma membrane"/>
    <property type="evidence" value="ECO:0007669"/>
    <property type="project" value="TreeGrafter"/>
</dbReference>
<dbReference type="InterPro" id="IPR011645">
    <property type="entry name" value="HNOB_dom_associated"/>
</dbReference>
<evidence type="ECO:0000256" key="16">
    <source>
        <dbReference type="SAM" id="Phobius"/>
    </source>
</evidence>
<dbReference type="GO" id="GO:0004383">
    <property type="term" value="F:guanylate cyclase activity"/>
    <property type="evidence" value="ECO:0007669"/>
    <property type="project" value="UniProtKB-EC"/>
</dbReference>
<dbReference type="InterPro" id="IPR000719">
    <property type="entry name" value="Prot_kinase_dom"/>
</dbReference>
<evidence type="ECO:0000256" key="13">
    <source>
        <dbReference type="RuleBase" id="RU000405"/>
    </source>
</evidence>
<keyword evidence="9" id="KW-0675">Receptor</keyword>
<evidence type="ECO:0000256" key="11">
    <source>
        <dbReference type="ARBA" id="ARBA00023239"/>
    </source>
</evidence>
<dbReference type="CDD" id="cd06352">
    <property type="entry name" value="PBP1_NPR_GC-like"/>
    <property type="match status" value="1"/>
</dbReference>
<evidence type="ECO:0000313" key="20">
    <source>
        <dbReference type="EMBL" id="CAH1773110.1"/>
    </source>
</evidence>
<dbReference type="SUPFAM" id="SSF55073">
    <property type="entry name" value="Nucleotide cyclase"/>
    <property type="match status" value="1"/>
</dbReference>
<dbReference type="Pfam" id="PF07714">
    <property type="entry name" value="PK_Tyr_Ser-Thr"/>
    <property type="match status" value="1"/>
</dbReference>
<keyword evidence="4 17" id="KW-0732">Signal</keyword>
<keyword evidence="12 14" id="KW-0141">cGMP biosynthesis</keyword>
<keyword evidence="8 16" id="KW-0472">Membrane</keyword>
<dbReference type="PROSITE" id="PS50125">
    <property type="entry name" value="GUANYLATE_CYCLASE_2"/>
    <property type="match status" value="1"/>
</dbReference>
<dbReference type="Gene3D" id="3.40.50.2300">
    <property type="match status" value="2"/>
</dbReference>
<keyword evidence="5" id="KW-0547">Nucleotide-binding</keyword>
<keyword evidence="21" id="KW-1185">Reference proteome</keyword>
<organism evidence="20 21">
    <name type="scientific">Owenia fusiformis</name>
    <name type="common">Polychaete worm</name>
    <dbReference type="NCBI Taxonomy" id="6347"/>
    <lineage>
        <taxon>Eukaryota</taxon>
        <taxon>Metazoa</taxon>
        <taxon>Spiralia</taxon>
        <taxon>Lophotrochozoa</taxon>
        <taxon>Annelida</taxon>
        <taxon>Polychaeta</taxon>
        <taxon>Sedentaria</taxon>
        <taxon>Canalipalpata</taxon>
        <taxon>Sabellida</taxon>
        <taxon>Oweniida</taxon>
        <taxon>Oweniidae</taxon>
        <taxon>Owenia</taxon>
    </lineage>
</organism>
<evidence type="ECO:0000256" key="15">
    <source>
        <dbReference type="SAM" id="MobiDB-lite"/>
    </source>
</evidence>
<dbReference type="SUPFAM" id="SSF56112">
    <property type="entry name" value="Protein kinase-like (PK-like)"/>
    <property type="match status" value="1"/>
</dbReference>
<dbReference type="InterPro" id="IPR028082">
    <property type="entry name" value="Peripla_BP_I"/>
</dbReference>
<keyword evidence="11 13" id="KW-0456">Lyase</keyword>
<dbReference type="GO" id="GO:0035556">
    <property type="term" value="P:intracellular signal transduction"/>
    <property type="evidence" value="ECO:0007669"/>
    <property type="project" value="InterPro"/>
</dbReference>
<dbReference type="Pfam" id="PF07701">
    <property type="entry name" value="HNOBA"/>
    <property type="match status" value="1"/>
</dbReference>
<reference evidence="20" key="1">
    <citation type="submission" date="2022-03" db="EMBL/GenBank/DDBJ databases">
        <authorList>
            <person name="Martin C."/>
        </authorList>
    </citation>
    <scope>NUCLEOTIDE SEQUENCE</scope>
</reference>
<accession>A0A8S4MY38</accession>
<keyword evidence="3 16" id="KW-0812">Transmembrane</keyword>
<comment type="catalytic activity">
    <reaction evidence="14">
        <text>GTP = 3',5'-cyclic GMP + diphosphate</text>
        <dbReference type="Rhea" id="RHEA:13665"/>
        <dbReference type="ChEBI" id="CHEBI:33019"/>
        <dbReference type="ChEBI" id="CHEBI:37565"/>
        <dbReference type="ChEBI" id="CHEBI:57746"/>
        <dbReference type="EC" id="4.6.1.2"/>
    </reaction>
</comment>
<dbReference type="FunFam" id="3.30.70.1230:FF:000019">
    <property type="entry name" value="Guanylate cyclase"/>
    <property type="match status" value="1"/>
</dbReference>
<dbReference type="GO" id="GO:0005524">
    <property type="term" value="F:ATP binding"/>
    <property type="evidence" value="ECO:0007669"/>
    <property type="project" value="InterPro"/>
</dbReference>
<feature type="domain" description="Guanylate cyclase" evidence="19">
    <location>
        <begin position="885"/>
        <end position="1015"/>
    </location>
</feature>
<dbReference type="InterPro" id="IPR029787">
    <property type="entry name" value="Nucleotide_cyclase"/>
</dbReference>
<evidence type="ECO:0000259" key="19">
    <source>
        <dbReference type="PROSITE" id="PS50125"/>
    </source>
</evidence>
<feature type="region of interest" description="Disordered" evidence="15">
    <location>
        <begin position="515"/>
        <end position="556"/>
    </location>
</feature>
<dbReference type="Gene3D" id="1.10.510.10">
    <property type="entry name" value="Transferase(Phosphotransferase) domain 1"/>
    <property type="match status" value="1"/>
</dbReference>
<dbReference type="InterPro" id="IPR001828">
    <property type="entry name" value="ANF_lig-bd_rcpt"/>
</dbReference>
<dbReference type="GO" id="GO:0001653">
    <property type="term" value="F:peptide receptor activity"/>
    <property type="evidence" value="ECO:0007669"/>
    <property type="project" value="TreeGrafter"/>
</dbReference>
<dbReference type="Pfam" id="PF00211">
    <property type="entry name" value="Guanylate_cyc"/>
    <property type="match status" value="1"/>
</dbReference>
<evidence type="ECO:0000256" key="8">
    <source>
        <dbReference type="ARBA" id="ARBA00023136"/>
    </source>
</evidence>
<feature type="transmembrane region" description="Helical" evidence="16">
    <location>
        <begin position="458"/>
        <end position="481"/>
    </location>
</feature>
<dbReference type="OrthoDB" id="1890790at2759"/>
<dbReference type="SUPFAM" id="SSF53822">
    <property type="entry name" value="Periplasmic binding protein-like I"/>
    <property type="match status" value="1"/>
</dbReference>
<evidence type="ECO:0000256" key="12">
    <source>
        <dbReference type="ARBA" id="ARBA00023293"/>
    </source>
</evidence>
<evidence type="ECO:0000256" key="2">
    <source>
        <dbReference type="ARBA" id="ARBA00012202"/>
    </source>
</evidence>
<sequence length="1091" mass="123371">MNKFVFIILIVSVLYARGKEDLLNIKVGLLLPRTGSLDYLGWETNAAATTMAIEKARIDGIYDPERVNVSVAWRDTKCWERHGIGAAVELFRYENVSAFVGPACSEAAVPVGHLASFWNIPMFGHASTDPVLSNKRLFTTLLRLLPPYNKMGSAFVEIFKFYGWRRCVMLTTRLASLMSEASRSVLQKFREFNITLADFIEVNSNLDDSDIDDYLRRFQHRGRIIVLLLTTNDIRRVMVRARHMGLTNGDYVFLTTLYILPTDEVLRPWVANNTGDFGAKDAFQSLLHVTVASVKTPKSDAFREQMATEMRKPPWNWNTNIFGGDIKGSMFSLFLHDAVYLYLLALNATISNGLDYKNGSMIFAMAKEMEFDGMSGRVVLDDQGEREPDFWIWQLPPGKDEFEYMAEVKNTGKEGQRVHVLNKPYWQTKDGSVPLDTPACGFFNEKCLEEEQNRGLDIAIIMIVGGAAVLCMMLTGGYLLYRRRRNEGEDEMMSWKIEYEDLKFNVKVKKGIGSTATKSTGSQMSKSNLDNRSKSNNSSSHVDQSSQEGVTSQERQDRTVGMYKTVTVWVKYIHAGILLTKEDHKELKVMKDLSHENVNQFVGVCIVPPKVCICFAFAAKRSLQDIISNEDIKLDWMFKQSLISDIVNGMEYIHGSLLVSNGNLKSSNVVIDGRWMLKISDYGLQSFRMATARKNSKGEFAAYYAKLWRAPELLRMANAPQKGTQKGDIYSFAIILQEIIFRTGPYHQTEIHPKDIVGRVARGDNPPYRPDVPATSEEGNTAIAMIELMRNCWHENPDYRPSFTDIKKQMTSENRGRKYNIMDKMLMKMEAYANNLEEVVEHRTQELMEEKKKTDTLLYRMLPGPIAESLKTGKSVHPELYDTVTVFFSDIVGFTRLCSKSTPLQIVTLLNDLYTLFDDVIAKYDVYKVETIGDAYMCVSGLPLRNGNKHVAEIADMALDLLSSIASFKIRHRPNKQLQARIGIHTGPCAAGVVGTQMPRYCLFGDTVNMASTMESTGEALRIQMSQEAVDVLLEHTGYMVKERGDVEVRGKGNLTTYWLTGKRGFHKPLPKLSVDLSSGDMNGRMTQDSD</sequence>
<dbReference type="InterPro" id="IPR011009">
    <property type="entry name" value="Kinase-like_dom_sf"/>
</dbReference>
<evidence type="ECO:0000256" key="9">
    <source>
        <dbReference type="ARBA" id="ARBA00023170"/>
    </source>
</evidence>
<keyword evidence="10" id="KW-0325">Glycoprotein</keyword>
<evidence type="ECO:0000256" key="14">
    <source>
        <dbReference type="RuleBase" id="RU003431"/>
    </source>
</evidence>
<keyword evidence="7" id="KW-0342">GTP-binding</keyword>
<comment type="caution">
    <text evidence="20">The sequence shown here is derived from an EMBL/GenBank/DDBJ whole genome shotgun (WGS) entry which is preliminary data.</text>
</comment>
<feature type="signal peptide" evidence="17">
    <location>
        <begin position="1"/>
        <end position="18"/>
    </location>
</feature>
<evidence type="ECO:0000256" key="6">
    <source>
        <dbReference type="ARBA" id="ARBA00022989"/>
    </source>
</evidence>
<dbReference type="InterPro" id="IPR050401">
    <property type="entry name" value="Cyclic_nucleotide_synthase"/>
</dbReference>
<dbReference type="PANTHER" id="PTHR11920">
    <property type="entry name" value="GUANYLYL CYCLASE"/>
    <property type="match status" value="1"/>
</dbReference>
<evidence type="ECO:0000256" key="17">
    <source>
        <dbReference type="SAM" id="SignalP"/>
    </source>
</evidence>
<dbReference type="GO" id="GO:0004016">
    <property type="term" value="F:adenylate cyclase activity"/>
    <property type="evidence" value="ECO:0007669"/>
    <property type="project" value="TreeGrafter"/>
</dbReference>
<dbReference type="InterPro" id="IPR001170">
    <property type="entry name" value="ANPR/GUC"/>
</dbReference>
<evidence type="ECO:0000256" key="7">
    <source>
        <dbReference type="ARBA" id="ARBA00023134"/>
    </source>
</evidence>
<name>A0A8S4MY38_OWEFU</name>
<dbReference type="Pfam" id="PF01094">
    <property type="entry name" value="ANF_receptor"/>
    <property type="match status" value="1"/>
</dbReference>
<evidence type="ECO:0000313" key="21">
    <source>
        <dbReference type="Proteomes" id="UP000749559"/>
    </source>
</evidence>
<feature type="chain" id="PRO_5035889772" description="Guanylate cyclase" evidence="17">
    <location>
        <begin position="19"/>
        <end position="1091"/>
    </location>
</feature>
<dbReference type="EC" id="4.6.1.2" evidence="2 14"/>
<dbReference type="SMART" id="SM00044">
    <property type="entry name" value="CYCc"/>
    <property type="match status" value="1"/>
</dbReference>
<dbReference type="PROSITE" id="PS50011">
    <property type="entry name" value="PROTEIN_KINASE_DOM"/>
    <property type="match status" value="1"/>
</dbReference>
<gene>
    <name evidence="20" type="ORF">OFUS_LOCUS753</name>
</gene>
<evidence type="ECO:0000259" key="18">
    <source>
        <dbReference type="PROSITE" id="PS50011"/>
    </source>
</evidence>
<evidence type="ECO:0000256" key="4">
    <source>
        <dbReference type="ARBA" id="ARBA00022729"/>
    </source>
</evidence>
<dbReference type="PRINTS" id="PR00255">
    <property type="entry name" value="NATPEPTIDER"/>
</dbReference>
<dbReference type="GO" id="GO:0007168">
    <property type="term" value="P:receptor guanylyl cyclase signaling pathway"/>
    <property type="evidence" value="ECO:0007669"/>
    <property type="project" value="TreeGrafter"/>
</dbReference>